<dbReference type="Gene3D" id="3.40.50.980">
    <property type="match status" value="2"/>
</dbReference>
<reference evidence="5" key="1">
    <citation type="submission" date="2019-04" db="EMBL/GenBank/DDBJ databases">
        <title>Friends and foes A comparative genomics studyof 23 Aspergillus species from section Flavi.</title>
        <authorList>
            <consortium name="DOE Joint Genome Institute"/>
            <person name="Kjaerbolling I."/>
            <person name="Vesth T."/>
            <person name="Frisvad J.C."/>
            <person name="Nybo J.L."/>
            <person name="Theobald S."/>
            <person name="Kildgaard S."/>
            <person name="Isbrandt T."/>
            <person name="Kuo A."/>
            <person name="Sato A."/>
            <person name="Lyhne E.K."/>
            <person name="Kogle M.E."/>
            <person name="Wiebenga A."/>
            <person name="Kun R.S."/>
            <person name="Lubbers R.J."/>
            <person name="Makela M.R."/>
            <person name="Barry K."/>
            <person name="Chovatia M."/>
            <person name="Clum A."/>
            <person name="Daum C."/>
            <person name="Haridas S."/>
            <person name="He G."/>
            <person name="LaButti K."/>
            <person name="Lipzen A."/>
            <person name="Mondo S."/>
            <person name="Riley R."/>
            <person name="Salamov A."/>
            <person name="Simmons B.A."/>
            <person name="Magnuson J.K."/>
            <person name="Henrissat B."/>
            <person name="Mortensen U.H."/>
            <person name="Larsen T.O."/>
            <person name="Devries R.P."/>
            <person name="Grigoriev I.V."/>
            <person name="Machida M."/>
            <person name="Baker S.E."/>
            <person name="Andersen M.R."/>
        </authorList>
    </citation>
    <scope>NUCLEOTIDE SEQUENCE [LARGE SCALE GENOMIC DNA]</scope>
    <source>
        <strain evidence="5">IBT 14317</strain>
    </source>
</reference>
<evidence type="ECO:0000256" key="3">
    <source>
        <dbReference type="ARBA" id="ARBA00029454"/>
    </source>
</evidence>
<dbReference type="NCBIfam" id="TIGR01733">
    <property type="entry name" value="AA-adenyl-dom"/>
    <property type="match status" value="1"/>
</dbReference>
<dbReference type="InterPro" id="IPR013120">
    <property type="entry name" value="FAR_NAD-bd"/>
</dbReference>
<protein>
    <recommendedName>
        <fullName evidence="4">Carrier domain-containing protein</fullName>
    </recommendedName>
</protein>
<dbReference type="Gene3D" id="2.30.38.10">
    <property type="entry name" value="Luciferase, Domain 3"/>
    <property type="match status" value="1"/>
</dbReference>
<gene>
    <name evidence="5" type="ORF">BDV23DRAFT_188214</name>
</gene>
<dbReference type="NCBIfam" id="TIGR01746">
    <property type="entry name" value="Thioester-redct"/>
    <property type="match status" value="1"/>
</dbReference>
<feature type="domain" description="Carrier" evidence="4">
    <location>
        <begin position="519"/>
        <end position="594"/>
    </location>
</feature>
<dbReference type="SUPFAM" id="SSF47336">
    <property type="entry name" value="ACP-like"/>
    <property type="match status" value="1"/>
</dbReference>
<keyword evidence="2" id="KW-0597">Phosphoprotein</keyword>
<dbReference type="CDD" id="cd05235">
    <property type="entry name" value="SDR_e1"/>
    <property type="match status" value="1"/>
</dbReference>
<evidence type="ECO:0000313" key="5">
    <source>
        <dbReference type="EMBL" id="KAE8385474.1"/>
    </source>
</evidence>
<dbReference type="InterPro" id="IPR025110">
    <property type="entry name" value="AMP-bd_C"/>
</dbReference>
<proteinExistence type="inferred from homology"/>
<evidence type="ECO:0000256" key="1">
    <source>
        <dbReference type="ARBA" id="ARBA00022450"/>
    </source>
</evidence>
<name>A0A5N7BUG4_PETAA</name>
<dbReference type="Pfam" id="PF00501">
    <property type="entry name" value="AMP-binding"/>
    <property type="match status" value="1"/>
</dbReference>
<dbReference type="Pfam" id="PF00550">
    <property type="entry name" value="PP-binding"/>
    <property type="match status" value="1"/>
</dbReference>
<sequence>MEQVLVEHARASPERLAVIDEEVKLTYRQLMAKADALADMLQYEGIELEEPICIYIESGYKQALTQVAVLRAGGTCVPVEPSVPPLRLADMLHDIEARYIITCDGLASELSEFRVIHTETIIESQVELSHLHDITLRAGCGDTHRSHIIFTSGSTGRPKPIQVLACGILHVLYTFPNHLFDTSDCMSQFINPGFDFSLFEIWGALLSGVTLVAVPKKIIVDPVSLGQFLETTKIKTMIIPTALFNTIALTTPDSFRTLRHVLVGGEALNASAMRKVLKNSPPENLWNAYGPAEATIYVTLHRVDLKETDRPRISIGKPLGQTKVYLLDKQCRPITDTEKWGEICISGPQLSPGYLNRPKQTKECFIQADAFSLGTKGSSIRLYRTGDIGQWRDKIGLLDYIGRSDKQVKRFGHRVELGDIERTFERHPHVYSCVAALHQGELSDVLAVYIITALQDQVIEPNEMIQWAEEHLPPYMVPNQIERLQKFPLTENGKVDRKALRPRTVRNRNEENHSEQQIKHHIGTDEWLQSTIERLLSVPGIDSGDNLFDRGLSSLQAAQLISEIMNHSGRSVTLEDIYEHPTVEGLLSLLHQSGESKGHSNLLRWEEDSHLADDIIPVPDWQSDTEGHIFLTGATGFVGAYLLNHLLCMESVKEVACLARSHADEKAITRVQKALKRYCLWDTSRDYMKKVYILDGELADETLGLTKDQYQWLADWASIIFHVGAKVNWCDPYDAHFKSNVLGTRNIIRLACQGRRRTPLHYLSSIDAWNVTGFINKTKTVLENERLKPHMKSLPYDMGYAQSQWVADEMVQRVRSRGLPVAIYRPGFVIGDSQTAIGNPDDFFARLIIGCIHLKYFPHLPNQRLEYVTVDYVCSATVHIASKMENLGGAYHLVSPDPTQSVNIEGTYKLLKQAGYSMEEIPYHDWVKKVQEHPDNPLVAMLPMLQEPVFGEKTRMETSTETPVYDTRNTVQALANQADIKYIPLNHELLRRYVEFWVDRHYYKI</sequence>
<dbReference type="Pfam" id="PF07993">
    <property type="entry name" value="NAD_binding_4"/>
    <property type="match status" value="1"/>
</dbReference>
<dbReference type="PANTHER" id="PTHR44845:SF6">
    <property type="entry name" value="BETA-ALANINE-ACTIVATING ENZYME"/>
    <property type="match status" value="1"/>
</dbReference>
<dbReference type="InterPro" id="IPR010071">
    <property type="entry name" value="AA_adenyl_dom"/>
</dbReference>
<evidence type="ECO:0000256" key="2">
    <source>
        <dbReference type="ARBA" id="ARBA00022553"/>
    </source>
</evidence>
<dbReference type="EMBL" id="ML735334">
    <property type="protein sequence ID" value="KAE8385474.1"/>
    <property type="molecule type" value="Genomic_DNA"/>
</dbReference>
<dbReference type="InterPro" id="IPR010080">
    <property type="entry name" value="Thioester_reductase-like_dom"/>
</dbReference>
<dbReference type="SUPFAM" id="SSF56801">
    <property type="entry name" value="Acetyl-CoA synthetase-like"/>
    <property type="match status" value="1"/>
</dbReference>
<dbReference type="InterPro" id="IPR000873">
    <property type="entry name" value="AMP-dep_synth/lig_dom"/>
</dbReference>
<dbReference type="InterPro" id="IPR036291">
    <property type="entry name" value="NAD(P)-bd_dom_sf"/>
</dbReference>
<accession>A0A5N7BUG4</accession>
<dbReference type="PANTHER" id="PTHR44845">
    <property type="entry name" value="CARRIER DOMAIN-CONTAINING PROTEIN"/>
    <property type="match status" value="1"/>
</dbReference>
<dbReference type="InterPro" id="IPR036736">
    <property type="entry name" value="ACP-like_sf"/>
</dbReference>
<dbReference type="AlphaFoldDB" id="A0A5N7BUG4"/>
<dbReference type="SUPFAM" id="SSF51735">
    <property type="entry name" value="NAD(P)-binding Rossmann-fold domains"/>
    <property type="match status" value="1"/>
</dbReference>
<dbReference type="PROSITE" id="PS00455">
    <property type="entry name" value="AMP_BINDING"/>
    <property type="match status" value="1"/>
</dbReference>
<dbReference type="Gene3D" id="3.30.300.30">
    <property type="match status" value="1"/>
</dbReference>
<dbReference type="InterPro" id="IPR045851">
    <property type="entry name" value="AMP-bd_C_sf"/>
</dbReference>
<dbReference type="Proteomes" id="UP000326877">
    <property type="component" value="Unassembled WGS sequence"/>
</dbReference>
<dbReference type="Pfam" id="PF13193">
    <property type="entry name" value="AMP-binding_C"/>
    <property type="match status" value="1"/>
</dbReference>
<dbReference type="InterPro" id="IPR020845">
    <property type="entry name" value="AMP-binding_CS"/>
</dbReference>
<organism evidence="5">
    <name type="scientific">Petromyces alliaceus</name>
    <name type="common">Aspergillus alliaceus</name>
    <dbReference type="NCBI Taxonomy" id="209559"/>
    <lineage>
        <taxon>Eukaryota</taxon>
        <taxon>Fungi</taxon>
        <taxon>Dikarya</taxon>
        <taxon>Ascomycota</taxon>
        <taxon>Pezizomycotina</taxon>
        <taxon>Eurotiomycetes</taxon>
        <taxon>Eurotiomycetidae</taxon>
        <taxon>Eurotiales</taxon>
        <taxon>Aspergillaceae</taxon>
        <taxon>Aspergillus</taxon>
        <taxon>Aspergillus subgen. Circumdati</taxon>
    </lineage>
</organism>
<dbReference type="InterPro" id="IPR009081">
    <property type="entry name" value="PP-bd_ACP"/>
</dbReference>
<dbReference type="Gene3D" id="1.10.1200.10">
    <property type="entry name" value="ACP-like"/>
    <property type="match status" value="1"/>
</dbReference>
<dbReference type="Gene3D" id="3.40.50.720">
    <property type="entry name" value="NAD(P)-binding Rossmann-like Domain"/>
    <property type="match status" value="1"/>
</dbReference>
<keyword evidence="1" id="KW-0596">Phosphopantetheine</keyword>
<dbReference type="CDD" id="cd05930">
    <property type="entry name" value="A_NRPS"/>
    <property type="match status" value="1"/>
</dbReference>
<comment type="similarity">
    <text evidence="3">Belongs to the NRP synthetase family.</text>
</comment>
<dbReference type="OrthoDB" id="408177at2759"/>
<evidence type="ECO:0000259" key="4">
    <source>
        <dbReference type="PROSITE" id="PS50075"/>
    </source>
</evidence>
<dbReference type="PROSITE" id="PS50075">
    <property type="entry name" value="CARRIER"/>
    <property type="match status" value="1"/>
</dbReference>